<dbReference type="Proteomes" id="UP000076722">
    <property type="component" value="Unassembled WGS sequence"/>
</dbReference>
<proteinExistence type="predicted"/>
<keyword evidence="1" id="KW-0812">Transmembrane</keyword>
<sequence length="172" mass="19412">MAGPHRAPFPVRMFRCIHRLEETIGISCGLYGILLTLFIITLHVFLFERRSRGSFAIILSMLLLTMSIATVTFGLTIIHEVGQFHPKTLSDCQGSAITSSFIALVPIQLIFVDIFAIYRTWLLYERKFFVILFPFLCDTIMLAFLLMAVPKSKKAPGRCSPSVVRFAAVLRP</sequence>
<feature type="transmembrane region" description="Helical" evidence="1">
    <location>
        <begin position="54"/>
        <end position="77"/>
    </location>
</feature>
<keyword evidence="1" id="KW-1133">Transmembrane helix</keyword>
<feature type="transmembrane region" description="Helical" evidence="1">
    <location>
        <begin position="128"/>
        <end position="149"/>
    </location>
</feature>
<keyword evidence="1" id="KW-0472">Membrane</keyword>
<accession>A0A164QJP5</accession>
<feature type="transmembrane region" description="Helical" evidence="1">
    <location>
        <begin position="97"/>
        <end position="116"/>
    </location>
</feature>
<keyword evidence="3" id="KW-1185">Reference proteome</keyword>
<name>A0A164QJP5_9AGAM</name>
<evidence type="ECO:0000256" key="1">
    <source>
        <dbReference type="SAM" id="Phobius"/>
    </source>
</evidence>
<gene>
    <name evidence="2" type="ORF">SISNIDRAFT_220335</name>
</gene>
<organism evidence="2 3">
    <name type="scientific">Sistotremastrum niveocremeum HHB9708</name>
    <dbReference type="NCBI Taxonomy" id="1314777"/>
    <lineage>
        <taxon>Eukaryota</taxon>
        <taxon>Fungi</taxon>
        <taxon>Dikarya</taxon>
        <taxon>Basidiomycota</taxon>
        <taxon>Agaricomycotina</taxon>
        <taxon>Agaricomycetes</taxon>
        <taxon>Sistotremastrales</taxon>
        <taxon>Sistotremastraceae</taxon>
        <taxon>Sertulicium</taxon>
        <taxon>Sertulicium niveocremeum</taxon>
    </lineage>
</organism>
<feature type="transmembrane region" description="Helical" evidence="1">
    <location>
        <begin position="24"/>
        <end position="47"/>
    </location>
</feature>
<protein>
    <submittedName>
        <fullName evidence="2">Uncharacterized protein</fullName>
    </submittedName>
</protein>
<dbReference type="AlphaFoldDB" id="A0A164QJP5"/>
<dbReference type="EMBL" id="KV419425">
    <property type="protein sequence ID" value="KZS89721.1"/>
    <property type="molecule type" value="Genomic_DNA"/>
</dbReference>
<evidence type="ECO:0000313" key="3">
    <source>
        <dbReference type="Proteomes" id="UP000076722"/>
    </source>
</evidence>
<reference evidence="2 3" key="1">
    <citation type="journal article" date="2016" name="Mol. Biol. Evol.">
        <title>Comparative Genomics of Early-Diverging Mushroom-Forming Fungi Provides Insights into the Origins of Lignocellulose Decay Capabilities.</title>
        <authorList>
            <person name="Nagy L.G."/>
            <person name="Riley R."/>
            <person name="Tritt A."/>
            <person name="Adam C."/>
            <person name="Daum C."/>
            <person name="Floudas D."/>
            <person name="Sun H."/>
            <person name="Yadav J.S."/>
            <person name="Pangilinan J."/>
            <person name="Larsson K.H."/>
            <person name="Matsuura K."/>
            <person name="Barry K."/>
            <person name="Labutti K."/>
            <person name="Kuo R."/>
            <person name="Ohm R.A."/>
            <person name="Bhattacharya S.S."/>
            <person name="Shirouzu T."/>
            <person name="Yoshinaga Y."/>
            <person name="Martin F.M."/>
            <person name="Grigoriev I.V."/>
            <person name="Hibbett D.S."/>
        </authorList>
    </citation>
    <scope>NUCLEOTIDE SEQUENCE [LARGE SCALE GENOMIC DNA]</scope>
    <source>
        <strain evidence="2 3">HHB9708</strain>
    </source>
</reference>
<evidence type="ECO:0000313" key="2">
    <source>
        <dbReference type="EMBL" id="KZS89721.1"/>
    </source>
</evidence>